<comment type="caution">
    <text evidence="1">The sequence shown here is derived from an EMBL/GenBank/DDBJ whole genome shotgun (WGS) entry which is preliminary data.</text>
</comment>
<protein>
    <submittedName>
        <fullName evidence="1">Uncharacterized protein</fullName>
    </submittedName>
</protein>
<keyword evidence="2" id="KW-1185">Reference proteome</keyword>
<gene>
    <name evidence="1" type="ORF">O181_003306</name>
</gene>
<dbReference type="Proteomes" id="UP000765509">
    <property type="component" value="Unassembled WGS sequence"/>
</dbReference>
<reference evidence="1" key="1">
    <citation type="submission" date="2021-03" db="EMBL/GenBank/DDBJ databases">
        <title>Draft genome sequence of rust myrtle Austropuccinia psidii MF-1, a brazilian biotype.</title>
        <authorList>
            <person name="Quecine M.C."/>
            <person name="Pachon D.M.R."/>
            <person name="Bonatelli M.L."/>
            <person name="Correr F.H."/>
            <person name="Franceschini L.M."/>
            <person name="Leite T.F."/>
            <person name="Margarido G.R.A."/>
            <person name="Almeida C.A."/>
            <person name="Ferrarezi J.A."/>
            <person name="Labate C.A."/>
        </authorList>
    </citation>
    <scope>NUCLEOTIDE SEQUENCE</scope>
    <source>
        <strain evidence="1">MF-1</strain>
    </source>
</reference>
<dbReference type="EMBL" id="AVOT02000593">
    <property type="protein sequence ID" value="MBW0463591.1"/>
    <property type="molecule type" value="Genomic_DNA"/>
</dbReference>
<sequence>MDEIRKVVVEVVQSLHFCSWEWLGRLPGKFDWWFLPNSTSSLHLNFSTGHPHPSKTQYQIINSINPPHIDPRRFYESRPELRLALKIIVISFSFIIKHLFSEAHVGSGLNSHIQS</sequence>
<evidence type="ECO:0000313" key="1">
    <source>
        <dbReference type="EMBL" id="MBW0463591.1"/>
    </source>
</evidence>
<name>A0A9Q3BDK8_9BASI</name>
<accession>A0A9Q3BDK8</accession>
<organism evidence="1 2">
    <name type="scientific">Austropuccinia psidii MF-1</name>
    <dbReference type="NCBI Taxonomy" id="1389203"/>
    <lineage>
        <taxon>Eukaryota</taxon>
        <taxon>Fungi</taxon>
        <taxon>Dikarya</taxon>
        <taxon>Basidiomycota</taxon>
        <taxon>Pucciniomycotina</taxon>
        <taxon>Pucciniomycetes</taxon>
        <taxon>Pucciniales</taxon>
        <taxon>Sphaerophragmiaceae</taxon>
        <taxon>Austropuccinia</taxon>
    </lineage>
</organism>
<proteinExistence type="predicted"/>
<dbReference type="AlphaFoldDB" id="A0A9Q3BDK8"/>
<evidence type="ECO:0000313" key="2">
    <source>
        <dbReference type="Proteomes" id="UP000765509"/>
    </source>
</evidence>